<proteinExistence type="predicted"/>
<reference evidence="7" key="1">
    <citation type="submission" date="2021-03" db="EMBL/GenBank/DDBJ databases">
        <title>Whole genome shotgun sequence of Actinoplanes auranticolor NBRC 12245.</title>
        <authorList>
            <person name="Komaki H."/>
            <person name="Tamura T."/>
        </authorList>
    </citation>
    <scope>NUCLEOTIDE SEQUENCE</scope>
    <source>
        <strain evidence="7">NBRC 12245</strain>
    </source>
</reference>
<dbReference type="AlphaFoldDB" id="A0A919SH24"/>
<feature type="transmembrane region" description="Helical" evidence="6">
    <location>
        <begin position="65"/>
        <end position="82"/>
    </location>
</feature>
<sequence length="440" mass="45823">MKPVTEEVTDAHERPAPAWSSRNFRRLWRGSAASTLGNEVAEIALPLFALVTLSASAAQASTLRIAQFLPFLLATVPAGLLVDRFRHSRLRLMIGADLGRALLVALLPVAAWTGTAGMPTLYVVVFAAAVLTVIYQIADFALLPKIVSEDQIVDANGKLAATQSAAEIGGRGIGALLVQALSAPVALLLNAGGYLLSAISLSRIRLNAHTAQPADDQPADDQPAVRVSARRELLRGIGFTVRQRFVRPLLGEAATFNLFNEILLLGLMLYAVREVHLSPVAIGAVFTAGGIGSFAGAWFGARFTARFGYGRVLLVTLALGNGAPLGVLLADQTGSESGLLALLCSIFVVMGIGIGIANVHAVSLRQAATPEALRGQVNAAYRLVSWGAIPVGAAIGGVIATQADPFTAMVTGAIGVSVSTLWVALSAVPALRSIHDAARP</sequence>
<feature type="transmembrane region" description="Helical" evidence="6">
    <location>
        <begin position="277"/>
        <end position="300"/>
    </location>
</feature>
<keyword evidence="5 6" id="KW-0472">Membrane</keyword>
<evidence type="ECO:0000313" key="7">
    <source>
        <dbReference type="EMBL" id="GIM71735.1"/>
    </source>
</evidence>
<keyword evidence="2" id="KW-1003">Cell membrane</keyword>
<keyword evidence="8" id="KW-1185">Reference proteome</keyword>
<name>A0A919SH24_9ACTN</name>
<dbReference type="SUPFAM" id="SSF103473">
    <property type="entry name" value="MFS general substrate transporter"/>
    <property type="match status" value="1"/>
</dbReference>
<dbReference type="Pfam" id="PF07690">
    <property type="entry name" value="MFS_1"/>
    <property type="match status" value="1"/>
</dbReference>
<evidence type="ECO:0000256" key="4">
    <source>
        <dbReference type="ARBA" id="ARBA00022989"/>
    </source>
</evidence>
<protein>
    <submittedName>
        <fullName evidence="7">MFS transporter</fullName>
    </submittedName>
</protein>
<dbReference type="PANTHER" id="PTHR23513:SF6">
    <property type="entry name" value="MAJOR FACILITATOR SUPERFAMILY ASSOCIATED DOMAIN-CONTAINING PROTEIN"/>
    <property type="match status" value="1"/>
</dbReference>
<comment type="subcellular location">
    <subcellularLocation>
        <location evidence="1">Cell membrane</location>
        <topology evidence="1">Multi-pass membrane protein</topology>
    </subcellularLocation>
</comment>
<feature type="transmembrane region" description="Helical" evidence="6">
    <location>
        <begin position="312"/>
        <end position="331"/>
    </location>
</feature>
<evidence type="ECO:0000256" key="2">
    <source>
        <dbReference type="ARBA" id="ARBA00022475"/>
    </source>
</evidence>
<feature type="transmembrane region" description="Helical" evidence="6">
    <location>
        <begin position="94"/>
        <end position="114"/>
    </location>
</feature>
<comment type="caution">
    <text evidence="7">The sequence shown here is derived from an EMBL/GenBank/DDBJ whole genome shotgun (WGS) entry which is preliminary data.</text>
</comment>
<organism evidence="7 8">
    <name type="scientific">Actinoplanes auranticolor</name>
    <dbReference type="NCBI Taxonomy" id="47988"/>
    <lineage>
        <taxon>Bacteria</taxon>
        <taxon>Bacillati</taxon>
        <taxon>Actinomycetota</taxon>
        <taxon>Actinomycetes</taxon>
        <taxon>Micromonosporales</taxon>
        <taxon>Micromonosporaceae</taxon>
        <taxon>Actinoplanes</taxon>
    </lineage>
</organism>
<keyword evidence="4 6" id="KW-1133">Transmembrane helix</keyword>
<dbReference type="InterPro" id="IPR036259">
    <property type="entry name" value="MFS_trans_sf"/>
</dbReference>
<dbReference type="Proteomes" id="UP000681340">
    <property type="component" value="Unassembled WGS sequence"/>
</dbReference>
<dbReference type="CDD" id="cd06173">
    <property type="entry name" value="MFS_MefA_like"/>
    <property type="match status" value="1"/>
</dbReference>
<dbReference type="Gene3D" id="1.20.1250.20">
    <property type="entry name" value="MFS general substrate transporter like domains"/>
    <property type="match status" value="1"/>
</dbReference>
<evidence type="ECO:0000256" key="1">
    <source>
        <dbReference type="ARBA" id="ARBA00004651"/>
    </source>
</evidence>
<feature type="transmembrane region" description="Helical" evidence="6">
    <location>
        <begin position="249"/>
        <end position="271"/>
    </location>
</feature>
<dbReference type="RefSeq" id="WP_212990727.1">
    <property type="nucleotide sequence ID" value="NZ_BAABEA010000025.1"/>
</dbReference>
<dbReference type="GO" id="GO:0022857">
    <property type="term" value="F:transmembrane transporter activity"/>
    <property type="evidence" value="ECO:0007669"/>
    <property type="project" value="InterPro"/>
</dbReference>
<evidence type="ECO:0000256" key="6">
    <source>
        <dbReference type="SAM" id="Phobius"/>
    </source>
</evidence>
<dbReference type="EMBL" id="BOQL01000038">
    <property type="protein sequence ID" value="GIM71735.1"/>
    <property type="molecule type" value="Genomic_DNA"/>
</dbReference>
<accession>A0A919SH24</accession>
<feature type="transmembrane region" description="Helical" evidence="6">
    <location>
        <begin position="406"/>
        <end position="431"/>
    </location>
</feature>
<evidence type="ECO:0000256" key="5">
    <source>
        <dbReference type="ARBA" id="ARBA00023136"/>
    </source>
</evidence>
<evidence type="ECO:0000256" key="3">
    <source>
        <dbReference type="ARBA" id="ARBA00022692"/>
    </source>
</evidence>
<gene>
    <name evidence="7" type="ORF">Aau02nite_47440</name>
</gene>
<feature type="transmembrane region" description="Helical" evidence="6">
    <location>
        <begin position="380"/>
        <end position="400"/>
    </location>
</feature>
<keyword evidence="3 6" id="KW-0812">Transmembrane</keyword>
<evidence type="ECO:0000313" key="8">
    <source>
        <dbReference type="Proteomes" id="UP000681340"/>
    </source>
</evidence>
<dbReference type="InterPro" id="IPR011701">
    <property type="entry name" value="MFS"/>
</dbReference>
<feature type="transmembrane region" description="Helical" evidence="6">
    <location>
        <begin position="337"/>
        <end position="359"/>
    </location>
</feature>
<dbReference type="PANTHER" id="PTHR23513">
    <property type="entry name" value="INTEGRAL MEMBRANE EFFLUX PROTEIN-RELATED"/>
    <property type="match status" value="1"/>
</dbReference>
<dbReference type="GO" id="GO:0005886">
    <property type="term" value="C:plasma membrane"/>
    <property type="evidence" value="ECO:0007669"/>
    <property type="project" value="UniProtKB-SubCell"/>
</dbReference>